<accession>A0A368K5C9</accession>
<proteinExistence type="inferred from homology"/>
<comment type="caution">
    <text evidence="5">The sequence shown here is derived from an EMBL/GenBank/DDBJ whole genome shotgun (WGS) entry which is preliminary data.</text>
</comment>
<dbReference type="Gene3D" id="3.40.50.2300">
    <property type="match status" value="2"/>
</dbReference>
<dbReference type="PANTHER" id="PTHR47151">
    <property type="entry name" value="LEU/ILE/VAL-BINDING ABC TRANSPORTER SUBUNIT"/>
    <property type="match status" value="1"/>
</dbReference>
<dbReference type="Proteomes" id="UP000253420">
    <property type="component" value="Unassembled WGS sequence"/>
</dbReference>
<evidence type="ECO:0000259" key="4">
    <source>
        <dbReference type="Pfam" id="PF13458"/>
    </source>
</evidence>
<comment type="similarity">
    <text evidence="1">Belongs to the leucine-binding protein family.</text>
</comment>
<gene>
    <name evidence="5" type="ORF">DUT91_08965</name>
</gene>
<dbReference type="InterPro" id="IPR028082">
    <property type="entry name" value="Peripla_BP_I"/>
</dbReference>
<protein>
    <submittedName>
        <fullName evidence="5">ABC transporter substrate-binding protein</fullName>
    </submittedName>
</protein>
<evidence type="ECO:0000256" key="1">
    <source>
        <dbReference type="ARBA" id="ARBA00010062"/>
    </source>
</evidence>
<evidence type="ECO:0000313" key="6">
    <source>
        <dbReference type="Proteomes" id="UP000253420"/>
    </source>
</evidence>
<feature type="signal peptide" evidence="3">
    <location>
        <begin position="1"/>
        <end position="24"/>
    </location>
</feature>
<feature type="chain" id="PRO_5016579302" evidence="3">
    <location>
        <begin position="25"/>
        <end position="365"/>
    </location>
</feature>
<dbReference type="PANTHER" id="PTHR47151:SF2">
    <property type="entry name" value="AMINO ACID BINDING PROTEIN"/>
    <property type="match status" value="1"/>
</dbReference>
<dbReference type="Pfam" id="PF13458">
    <property type="entry name" value="Peripla_BP_6"/>
    <property type="match status" value="1"/>
</dbReference>
<dbReference type="OrthoDB" id="8439308at2"/>
<dbReference type="InterPro" id="IPR028081">
    <property type="entry name" value="Leu-bd"/>
</dbReference>
<reference evidence="5 6" key="1">
    <citation type="submission" date="2018-07" db="EMBL/GenBank/DDBJ databases">
        <title>The draft genome of Phyllobacterium salinisoli.</title>
        <authorList>
            <person name="Liu L."/>
            <person name="Li L."/>
            <person name="Zhang X."/>
            <person name="Liang L."/>
        </authorList>
    </citation>
    <scope>NUCLEOTIDE SEQUENCE [LARGE SCALE GENOMIC DNA]</scope>
    <source>
        <strain evidence="5 6">LLAN61</strain>
    </source>
</reference>
<feature type="domain" description="Leucine-binding protein" evidence="4">
    <location>
        <begin position="30"/>
        <end position="356"/>
    </location>
</feature>
<dbReference type="EMBL" id="QOZG01000003">
    <property type="protein sequence ID" value="RCS24394.1"/>
    <property type="molecule type" value="Genomic_DNA"/>
</dbReference>
<dbReference type="AlphaFoldDB" id="A0A368K5C9"/>
<evidence type="ECO:0000256" key="2">
    <source>
        <dbReference type="ARBA" id="ARBA00022729"/>
    </source>
</evidence>
<dbReference type="SUPFAM" id="SSF53822">
    <property type="entry name" value="Periplasmic binding protein-like I"/>
    <property type="match status" value="1"/>
</dbReference>
<name>A0A368K5C9_9HYPH</name>
<organism evidence="5 6">
    <name type="scientific">Phyllobacterium salinisoli</name>
    <dbReference type="NCBI Taxonomy" id="1899321"/>
    <lineage>
        <taxon>Bacteria</taxon>
        <taxon>Pseudomonadati</taxon>
        <taxon>Pseudomonadota</taxon>
        <taxon>Alphaproteobacteria</taxon>
        <taxon>Hyphomicrobiales</taxon>
        <taxon>Phyllobacteriaceae</taxon>
        <taxon>Phyllobacterium</taxon>
    </lineage>
</organism>
<keyword evidence="2 3" id="KW-0732">Signal</keyword>
<evidence type="ECO:0000313" key="5">
    <source>
        <dbReference type="EMBL" id="RCS24394.1"/>
    </source>
</evidence>
<sequence>MKHLTLLRTMFLSLALSFPAVTSAAAVDMRVGVAAPLSGPFALLGQQLSDGAHLATTMAPPGTTATPIVVDDKCSAEGGAAAAETFIKAGVRIVTGFFCTEALEAALPLLAEKNIPVLTPSIRERGLTERRAKEPLPVFRLALPSDREAAAAGEILANHWRDKPFAIIDDGTIRGRELAHGVRTAIEAKGLKPVYTDTYRPGLDNQSALVALLRRAGATQVFIGGERGDAAAIASAAAKLNYPLEIASDEALRAASGGVDLAPGTLMIAAPEAETLPSAAPAVAAIRGAGRPVEGYAVPGYASLQIAMEAVMAAEAGKQPALAILRSRTFTTVLGEIRFDESGNRSDNPYRLFRYDGSRFIPEAQ</sequence>
<evidence type="ECO:0000256" key="3">
    <source>
        <dbReference type="SAM" id="SignalP"/>
    </source>
</evidence>
<keyword evidence="6" id="KW-1185">Reference proteome</keyword>